<dbReference type="InterPro" id="IPR000415">
    <property type="entry name" value="Nitroreductase-like"/>
</dbReference>
<dbReference type="Gene3D" id="3.30.70.20">
    <property type="match status" value="1"/>
</dbReference>
<dbReference type="GO" id="GO:0046872">
    <property type="term" value="F:metal ion binding"/>
    <property type="evidence" value="ECO:0007669"/>
    <property type="project" value="UniProtKB-KW"/>
</dbReference>
<keyword evidence="4" id="KW-0288">FMN</keyword>
<dbReference type="GO" id="GO:0016491">
    <property type="term" value="F:oxidoreductase activity"/>
    <property type="evidence" value="ECO:0007669"/>
    <property type="project" value="UniProtKB-KW"/>
</dbReference>
<dbReference type="SUPFAM" id="SSF55469">
    <property type="entry name" value="FMN-dependent nitroreductase-like"/>
    <property type="match status" value="1"/>
</dbReference>
<feature type="domain" description="4Fe-4S ferredoxin-type" evidence="9">
    <location>
        <begin position="32"/>
        <end position="55"/>
    </location>
</feature>
<keyword evidence="8" id="KW-0411">Iron-sulfur</keyword>
<evidence type="ECO:0000256" key="2">
    <source>
        <dbReference type="ARBA" id="ARBA00007118"/>
    </source>
</evidence>
<keyword evidence="6" id="KW-0560">Oxidoreductase</keyword>
<dbReference type="InterPro" id="IPR017896">
    <property type="entry name" value="4Fe4S_Fe-S-bd"/>
</dbReference>
<dbReference type="SUPFAM" id="SSF54862">
    <property type="entry name" value="4Fe-4S ferredoxins"/>
    <property type="match status" value="1"/>
</dbReference>
<evidence type="ECO:0000256" key="5">
    <source>
        <dbReference type="ARBA" id="ARBA00022723"/>
    </source>
</evidence>
<keyword evidence="7" id="KW-0408">Iron</keyword>
<comment type="cofactor">
    <cofactor evidence="1">
        <name>FMN</name>
        <dbReference type="ChEBI" id="CHEBI:58210"/>
    </cofactor>
</comment>
<evidence type="ECO:0000259" key="9">
    <source>
        <dbReference type="PROSITE" id="PS51379"/>
    </source>
</evidence>
<dbReference type="AlphaFoldDB" id="A0A941F3K4"/>
<feature type="domain" description="4Fe-4S ferredoxin-type" evidence="9">
    <location>
        <begin position="1"/>
        <end position="29"/>
    </location>
</feature>
<dbReference type="PANTHER" id="PTHR43673:SF2">
    <property type="entry name" value="NITROREDUCTASE"/>
    <property type="match status" value="1"/>
</dbReference>
<dbReference type="InterPro" id="IPR017900">
    <property type="entry name" value="4Fe4S_Fe_S_CS"/>
</dbReference>
<evidence type="ECO:0000256" key="3">
    <source>
        <dbReference type="ARBA" id="ARBA00022630"/>
    </source>
</evidence>
<dbReference type="Proteomes" id="UP000679220">
    <property type="component" value="Unassembled WGS sequence"/>
</dbReference>
<keyword evidence="3" id="KW-0285">Flavoprotein</keyword>
<reference evidence="10" key="2">
    <citation type="submission" date="2021-04" db="EMBL/GenBank/DDBJ databases">
        <authorList>
            <person name="Zhang T."/>
            <person name="Zhang Y."/>
            <person name="Lu D."/>
            <person name="Zuo D."/>
            <person name="Du Z."/>
        </authorList>
    </citation>
    <scope>NUCLEOTIDE SEQUENCE</scope>
    <source>
        <strain evidence="10">JR1</strain>
    </source>
</reference>
<protein>
    <submittedName>
        <fullName evidence="10">Nitroreductase family protein</fullName>
    </submittedName>
</protein>
<evidence type="ECO:0000313" key="10">
    <source>
        <dbReference type="EMBL" id="MBR8536136.1"/>
    </source>
</evidence>
<dbReference type="InterPro" id="IPR029479">
    <property type="entry name" value="Nitroreductase"/>
</dbReference>
<proteinExistence type="inferred from homology"/>
<dbReference type="RefSeq" id="WP_212190888.1">
    <property type="nucleotide sequence ID" value="NZ_JAGTAR010000015.1"/>
</dbReference>
<evidence type="ECO:0000256" key="8">
    <source>
        <dbReference type="ARBA" id="ARBA00023014"/>
    </source>
</evidence>
<dbReference type="GO" id="GO:0051536">
    <property type="term" value="F:iron-sulfur cluster binding"/>
    <property type="evidence" value="ECO:0007669"/>
    <property type="project" value="UniProtKB-KW"/>
</dbReference>
<comment type="similarity">
    <text evidence="2">Belongs to the nitroreductase family.</text>
</comment>
<dbReference type="PROSITE" id="PS00198">
    <property type="entry name" value="4FE4S_FER_1"/>
    <property type="match status" value="1"/>
</dbReference>
<dbReference type="PANTHER" id="PTHR43673">
    <property type="entry name" value="NAD(P)H NITROREDUCTASE YDGI-RELATED"/>
    <property type="match status" value="1"/>
</dbReference>
<evidence type="ECO:0000256" key="7">
    <source>
        <dbReference type="ARBA" id="ARBA00023004"/>
    </source>
</evidence>
<dbReference type="Pfam" id="PF00881">
    <property type="entry name" value="Nitroreductase"/>
    <property type="match status" value="1"/>
</dbReference>
<dbReference type="EMBL" id="JAGTAR010000015">
    <property type="protein sequence ID" value="MBR8536136.1"/>
    <property type="molecule type" value="Genomic_DNA"/>
</dbReference>
<reference evidence="10" key="1">
    <citation type="journal article" date="2018" name="Int. J. Syst. Evol. Microbiol.">
        <title>Carboxylicivirga sediminis sp. nov., isolated from coastal sediment.</title>
        <authorList>
            <person name="Wang F.Q."/>
            <person name="Ren L.H."/>
            <person name="Zou R.J."/>
            <person name="Sun Y.Z."/>
            <person name="Liu X.J."/>
            <person name="Jiang F."/>
            <person name="Liu L.J."/>
        </authorList>
    </citation>
    <scope>NUCLEOTIDE SEQUENCE</scope>
    <source>
        <strain evidence="10">JR1</strain>
    </source>
</reference>
<accession>A0A941F3K4</accession>
<dbReference type="Gene3D" id="3.40.109.10">
    <property type="entry name" value="NADH Oxidase"/>
    <property type="match status" value="1"/>
</dbReference>
<sequence>MMTSISDNCCRCKKCEQICPVSAVDIDNNNISDDCIKCYHCGAICPQKAINAEYLPGTVTQNNISPYDFELLMQQRRSHRKFSNRKVAPEILTEFINHLRFSPTASNLQTLNFTVVTNQDKIQEVNNLTIDTLTGAYNSLNAFTKPLIRILLGQHRLVQMEQSKRKFLNKKAVNKQMITYNAPAMIIVHSPTSPVGMPCHDANIWTGMAILYAELLDLCTCINGYIVNAAKRNNKVKRTLNIDQSETVYAALLIGYPHNKFENTVGRNLPLIKTID</sequence>
<evidence type="ECO:0000256" key="1">
    <source>
        <dbReference type="ARBA" id="ARBA00001917"/>
    </source>
</evidence>
<evidence type="ECO:0000256" key="4">
    <source>
        <dbReference type="ARBA" id="ARBA00022643"/>
    </source>
</evidence>
<gene>
    <name evidence="10" type="ORF">KDU71_11255</name>
</gene>
<dbReference type="PROSITE" id="PS51379">
    <property type="entry name" value="4FE4S_FER_2"/>
    <property type="match status" value="2"/>
</dbReference>
<keyword evidence="5" id="KW-0479">Metal-binding</keyword>
<organism evidence="10 11">
    <name type="scientific">Carboxylicivirga sediminis</name>
    <dbReference type="NCBI Taxonomy" id="2006564"/>
    <lineage>
        <taxon>Bacteria</taxon>
        <taxon>Pseudomonadati</taxon>
        <taxon>Bacteroidota</taxon>
        <taxon>Bacteroidia</taxon>
        <taxon>Marinilabiliales</taxon>
        <taxon>Marinilabiliaceae</taxon>
        <taxon>Carboxylicivirga</taxon>
    </lineage>
</organism>
<comment type="caution">
    <text evidence="10">The sequence shown here is derived from an EMBL/GenBank/DDBJ whole genome shotgun (WGS) entry which is preliminary data.</text>
</comment>
<evidence type="ECO:0000256" key="6">
    <source>
        <dbReference type="ARBA" id="ARBA00023002"/>
    </source>
</evidence>
<evidence type="ECO:0000313" key="11">
    <source>
        <dbReference type="Proteomes" id="UP000679220"/>
    </source>
</evidence>
<keyword evidence="11" id="KW-1185">Reference proteome</keyword>
<name>A0A941F3K4_9BACT</name>